<proteinExistence type="predicted"/>
<dbReference type="RefSeq" id="WP_166092466.1">
    <property type="nucleotide sequence ID" value="NZ_CP096251.1"/>
</dbReference>
<dbReference type="Proteomes" id="UP000551709">
    <property type="component" value="Chromosome"/>
</dbReference>
<sequence>MKRLPGTAAIGSAAIIGSWNGDKAAMAKWCAGAPKTLRMIEEGMKP</sequence>
<name>A0A8T5VGY1_9BRAD</name>
<gene>
    <name evidence="1" type="ORF">HAP41_0000031365</name>
</gene>
<organism evidence="1 2">
    <name type="scientific">Bradyrhizobium barranii subsp. apii</name>
    <dbReference type="NCBI Taxonomy" id="2819348"/>
    <lineage>
        <taxon>Bacteria</taxon>
        <taxon>Pseudomonadati</taxon>
        <taxon>Pseudomonadota</taxon>
        <taxon>Alphaproteobacteria</taxon>
        <taxon>Hyphomicrobiales</taxon>
        <taxon>Nitrobacteraceae</taxon>
        <taxon>Bradyrhizobium</taxon>
        <taxon>Bradyrhizobium barranii</taxon>
    </lineage>
</organism>
<protein>
    <submittedName>
        <fullName evidence="1">Uncharacterized protein</fullName>
    </submittedName>
</protein>
<dbReference type="EMBL" id="CP096255">
    <property type="protein sequence ID" value="UPT84819.1"/>
    <property type="molecule type" value="Genomic_DNA"/>
</dbReference>
<evidence type="ECO:0000313" key="2">
    <source>
        <dbReference type="Proteomes" id="UP000551709"/>
    </source>
</evidence>
<dbReference type="AlphaFoldDB" id="A0A8T5VGY1"/>
<accession>A0A8T5VGY1</accession>
<reference evidence="1" key="2">
    <citation type="submission" date="2022-04" db="EMBL/GenBank/DDBJ databases">
        <authorList>
            <person name="Bromfield E.S.P."/>
            <person name="Cloutier S."/>
        </authorList>
    </citation>
    <scope>NUCLEOTIDE SEQUENCE</scope>
    <source>
        <strain evidence="1">1S5</strain>
    </source>
</reference>
<reference evidence="1" key="1">
    <citation type="journal article" date="2017" name="Syst. Appl. Microbiol.">
        <title>Soybeans inoculated with root zone soils of Canadian native legumes harbour diverse and novel Bradyrhizobium spp. that possess agricultural potential.</title>
        <authorList>
            <person name="Bromfield E.S.P."/>
            <person name="Cloutier S."/>
            <person name="Tambong J.T."/>
            <person name="Tran Thi T.V."/>
        </authorList>
    </citation>
    <scope>NUCLEOTIDE SEQUENCE</scope>
    <source>
        <strain evidence="1">1S5</strain>
    </source>
</reference>
<evidence type="ECO:0000313" key="1">
    <source>
        <dbReference type="EMBL" id="UPT84819.1"/>
    </source>
</evidence>